<evidence type="ECO:0000259" key="12">
    <source>
        <dbReference type="PROSITE" id="PS50192"/>
    </source>
</evidence>
<dbReference type="GO" id="GO:0006886">
    <property type="term" value="P:intracellular protein transport"/>
    <property type="evidence" value="ECO:0007669"/>
    <property type="project" value="InterPro"/>
</dbReference>
<feature type="region of interest" description="Disordered" evidence="10">
    <location>
        <begin position="213"/>
        <end position="234"/>
    </location>
</feature>
<dbReference type="SUPFAM" id="SSF47661">
    <property type="entry name" value="t-snare proteins"/>
    <property type="match status" value="1"/>
</dbReference>
<sequence>MASSSSAAHGPQLLKPADRQRINALPTRSRTHIFVKYRDSLRSHKTASRSLTLSQTRDFRAQKNLLSSHSDEIDSVEDARSYCVPPQWVVLVEELNRDVASIETKIADLQTTSSKHLLPTFGDDDDAENEERIAAAVQELSHLFSECQRKLKQVTSSRSTGKGDELVRKNIERRVAQQLQDLSLEFRRSHKSYLSSLKGQKIEDYQMDLSLTPAASSGATPSASQGFFDDEPAHDPIDPRFNSEQMLKIVVEEHMSKEREKAINQVAESVTELADIFKEIQVLVIDQGTVLDRIDFNIEQAADRVQNAVVELNKANEYQKKSKTMMCIYLLLLLCGIMIGILILKNAMK</sequence>
<comment type="similarity">
    <text evidence="2">Belongs to the syntaxin family.</text>
</comment>
<evidence type="ECO:0000256" key="11">
    <source>
        <dbReference type="SAM" id="Phobius"/>
    </source>
</evidence>
<evidence type="ECO:0000256" key="4">
    <source>
        <dbReference type="ARBA" id="ARBA00022692"/>
    </source>
</evidence>
<evidence type="ECO:0000256" key="8">
    <source>
        <dbReference type="ARBA" id="ARBA00023054"/>
    </source>
</evidence>
<dbReference type="PROSITE" id="PS50192">
    <property type="entry name" value="T_SNARE"/>
    <property type="match status" value="1"/>
</dbReference>
<evidence type="ECO:0000256" key="3">
    <source>
        <dbReference type="ARBA" id="ARBA00022448"/>
    </source>
</evidence>
<feature type="region of interest" description="Disordered" evidence="10">
    <location>
        <begin position="1"/>
        <end position="21"/>
    </location>
</feature>
<feature type="compositionally biased region" description="Low complexity" evidence="10">
    <location>
        <begin position="213"/>
        <end position="224"/>
    </location>
</feature>
<evidence type="ECO:0000256" key="1">
    <source>
        <dbReference type="ARBA" id="ARBA00004409"/>
    </source>
</evidence>
<comment type="subcellular location">
    <subcellularLocation>
        <location evidence="1">Golgi apparatus membrane</location>
        <topology evidence="1">Single-pass type IV membrane protein</topology>
    </subcellularLocation>
</comment>
<evidence type="ECO:0000256" key="5">
    <source>
        <dbReference type="ARBA" id="ARBA00022927"/>
    </source>
</evidence>
<dbReference type="GO" id="GO:0006906">
    <property type="term" value="P:vesicle fusion"/>
    <property type="evidence" value="ECO:0007669"/>
    <property type="project" value="TreeGrafter"/>
</dbReference>
<dbReference type="AlphaFoldDB" id="A0A6T0D0U5"/>
<keyword evidence="4 11" id="KW-0812">Transmembrane</keyword>
<proteinExistence type="inferred from homology"/>
<dbReference type="GO" id="GO:0000149">
    <property type="term" value="F:SNARE binding"/>
    <property type="evidence" value="ECO:0007669"/>
    <property type="project" value="TreeGrafter"/>
</dbReference>
<dbReference type="GO" id="GO:0048278">
    <property type="term" value="P:vesicle docking"/>
    <property type="evidence" value="ECO:0007669"/>
    <property type="project" value="TreeGrafter"/>
</dbReference>
<evidence type="ECO:0000313" key="13">
    <source>
        <dbReference type="EMBL" id="CAE0580461.1"/>
    </source>
</evidence>
<dbReference type="EMBL" id="HBIR01046287">
    <property type="protein sequence ID" value="CAE0580461.1"/>
    <property type="molecule type" value="Transcribed_RNA"/>
</dbReference>
<evidence type="ECO:0000256" key="2">
    <source>
        <dbReference type="ARBA" id="ARBA00009063"/>
    </source>
</evidence>
<evidence type="ECO:0000256" key="9">
    <source>
        <dbReference type="ARBA" id="ARBA00023136"/>
    </source>
</evidence>
<reference evidence="13" key="1">
    <citation type="submission" date="2021-01" db="EMBL/GenBank/DDBJ databases">
        <authorList>
            <person name="Corre E."/>
            <person name="Pelletier E."/>
            <person name="Niang G."/>
            <person name="Scheremetjew M."/>
            <person name="Finn R."/>
            <person name="Kale V."/>
            <person name="Holt S."/>
            <person name="Cochrane G."/>
            <person name="Meng A."/>
            <person name="Brown T."/>
            <person name="Cohen L."/>
        </authorList>
    </citation>
    <scope>NUCLEOTIDE SEQUENCE</scope>
    <source>
        <strain evidence="13">379</strain>
    </source>
</reference>
<gene>
    <name evidence="13" type="ORF">EHUX00137_LOCUS36158</name>
</gene>
<dbReference type="GO" id="GO:0031201">
    <property type="term" value="C:SNARE complex"/>
    <property type="evidence" value="ECO:0007669"/>
    <property type="project" value="TreeGrafter"/>
</dbReference>
<evidence type="ECO:0000256" key="7">
    <source>
        <dbReference type="ARBA" id="ARBA00023034"/>
    </source>
</evidence>
<dbReference type="GO" id="GO:0005484">
    <property type="term" value="F:SNAP receptor activity"/>
    <property type="evidence" value="ECO:0007669"/>
    <property type="project" value="InterPro"/>
</dbReference>
<keyword evidence="6 11" id="KW-1133">Transmembrane helix</keyword>
<dbReference type="InterPro" id="IPR006012">
    <property type="entry name" value="Syntaxin/epimorphin_CS"/>
</dbReference>
<dbReference type="InterPro" id="IPR000727">
    <property type="entry name" value="T_SNARE_dom"/>
</dbReference>
<organism evidence="13">
    <name type="scientific">Emiliania huxleyi</name>
    <name type="common">Coccolithophore</name>
    <name type="synonym">Pontosphaera huxleyi</name>
    <dbReference type="NCBI Taxonomy" id="2903"/>
    <lineage>
        <taxon>Eukaryota</taxon>
        <taxon>Haptista</taxon>
        <taxon>Haptophyta</taxon>
        <taxon>Prymnesiophyceae</taxon>
        <taxon>Isochrysidales</taxon>
        <taxon>Noelaerhabdaceae</taxon>
        <taxon>Emiliania</taxon>
    </lineage>
</organism>
<dbReference type="InterPro" id="IPR045242">
    <property type="entry name" value="Syntaxin"/>
</dbReference>
<dbReference type="SMART" id="SM00397">
    <property type="entry name" value="t_SNARE"/>
    <property type="match status" value="1"/>
</dbReference>
<dbReference type="Gene3D" id="1.20.58.70">
    <property type="match status" value="1"/>
</dbReference>
<evidence type="ECO:0000256" key="6">
    <source>
        <dbReference type="ARBA" id="ARBA00022989"/>
    </source>
</evidence>
<keyword evidence="5" id="KW-0653">Protein transport</keyword>
<dbReference type="CDD" id="cd15845">
    <property type="entry name" value="SNARE_syntaxin16"/>
    <property type="match status" value="1"/>
</dbReference>
<keyword evidence="7" id="KW-0333">Golgi apparatus</keyword>
<dbReference type="InterPro" id="IPR010989">
    <property type="entry name" value="SNARE"/>
</dbReference>
<dbReference type="PANTHER" id="PTHR19957:SF83">
    <property type="entry name" value="SYNTAXIN-16"/>
    <property type="match status" value="1"/>
</dbReference>
<keyword evidence="8" id="KW-0175">Coiled coil</keyword>
<name>A0A6T0D0U5_EMIHU</name>
<dbReference type="PROSITE" id="PS00914">
    <property type="entry name" value="SYNTAXIN"/>
    <property type="match status" value="1"/>
</dbReference>
<feature type="transmembrane region" description="Helical" evidence="11">
    <location>
        <begin position="326"/>
        <end position="344"/>
    </location>
</feature>
<dbReference type="Pfam" id="PF05739">
    <property type="entry name" value="SNARE"/>
    <property type="match status" value="1"/>
</dbReference>
<keyword evidence="9 11" id="KW-0472">Membrane</keyword>
<accession>A0A6T0D0U5</accession>
<protein>
    <recommendedName>
        <fullName evidence="12">t-SNARE coiled-coil homology domain-containing protein</fullName>
    </recommendedName>
</protein>
<dbReference type="GO" id="GO:0000139">
    <property type="term" value="C:Golgi membrane"/>
    <property type="evidence" value="ECO:0007669"/>
    <property type="project" value="UniProtKB-SubCell"/>
</dbReference>
<keyword evidence="3" id="KW-0813">Transport</keyword>
<feature type="domain" description="T-SNARE coiled-coil homology" evidence="12">
    <location>
        <begin position="253"/>
        <end position="315"/>
    </location>
</feature>
<evidence type="ECO:0000256" key="10">
    <source>
        <dbReference type="SAM" id="MobiDB-lite"/>
    </source>
</evidence>
<dbReference type="PANTHER" id="PTHR19957">
    <property type="entry name" value="SYNTAXIN"/>
    <property type="match status" value="1"/>
</dbReference>